<feature type="domain" description="Histidine kinase" evidence="7">
    <location>
        <begin position="670"/>
        <end position="885"/>
    </location>
</feature>
<dbReference type="SMART" id="SM00387">
    <property type="entry name" value="HATPase_c"/>
    <property type="match status" value="1"/>
</dbReference>
<name>Q1N0I5_9GAMM</name>
<dbReference type="PROSITE" id="PS50112">
    <property type="entry name" value="PAS"/>
    <property type="match status" value="3"/>
</dbReference>
<sequence length="895" mass="103087">MFEDASNALFNSNYMPHGMCYAWEPGILWTSVISDLVIATAYFSIPFAILFLVQKRKINKHLHLYWLFAAFIFLCGLTHLYGIYVVWEGSYGPQSLLKALTAIVSLATAVMVYRYLPIALTIPSKDELDSAMVQAAQNKLFKDVIEQSPIGLMLVDKQFKMTVVNHHLASLFGYRVEELEGKPVNLLVDNAFAETHTALMQNYSKKPESSHSMAYGRTIYGYSKDKRHIPIEISLTPQKYNNESHIFVSVFDVKEKTKNKELAYQAMARTQRIAEATHDGLWEWNLVTDEVWMSDRQKEMIGLNADQGARFEDWFEHVHPDYRDIVLSHIRANQDEGKEFQVDYLGRTQIGGYQWFRARGDSLFNSDGKAILMSGALTNIDTIKRFELNAVKRSKTLEKVLDKTICGVYIFNLKEHKTTYINHEYSYLTGYQLSHLQLMDLEDNGNGLIHPDDLERFTTHFKDIVSNPDYSKVLLYRFKHANGNWIWCLSKDSILSRYSSGKPKELMGTFIDVTELKESEETQRRLRKDFENTFDQAAVGICHISLDGRFIKANEKISEILGYPSEQLHAMRFQDITHPLDLNDDLQHLNQLLSGEIDFYAIEKRYIHSNQRYVWARLTVSLVRDGHNEPEYFISVIEDISHRKQLEESLIRLNKDLKRSNDQLTRFAYSASHDMQEPLRKITSFSSSLYERLSAEQLDDTSRFELDRLISASMRMRDMISRLLELSRSSNIALKLEDVLLSEVLQDAKEQLSMLFKDHPVSFIVNSDGALYCDKQVMSTVLQNLIKNSVKYQHESRPLEIEINCEQEGGYSIIEFSDNGIGFDNKYKNKIFEPFKRLVNHSEIEGTGMGLAICNQLVHIHGGQMRAEGMEGQGSVFFIQLPINVLEINFGEQNG</sequence>
<dbReference type="FunFam" id="3.30.565.10:FF:000006">
    <property type="entry name" value="Sensor histidine kinase WalK"/>
    <property type="match status" value="1"/>
</dbReference>
<evidence type="ECO:0000256" key="4">
    <source>
        <dbReference type="ARBA" id="ARBA00022679"/>
    </source>
</evidence>
<keyword evidence="3" id="KW-0597">Phosphoprotein</keyword>
<dbReference type="SUPFAM" id="SSF47384">
    <property type="entry name" value="Homodimeric domain of signal transducing histidine kinase"/>
    <property type="match status" value="1"/>
</dbReference>
<dbReference type="PROSITE" id="PS50109">
    <property type="entry name" value="HIS_KIN"/>
    <property type="match status" value="1"/>
</dbReference>
<dbReference type="PROSITE" id="PS50113">
    <property type="entry name" value="PAC"/>
    <property type="match status" value="2"/>
</dbReference>
<evidence type="ECO:0000256" key="6">
    <source>
        <dbReference type="SAM" id="Phobius"/>
    </source>
</evidence>
<dbReference type="SUPFAM" id="SSF55785">
    <property type="entry name" value="PYP-like sensor domain (PAS domain)"/>
    <property type="match status" value="4"/>
</dbReference>
<evidence type="ECO:0000256" key="2">
    <source>
        <dbReference type="ARBA" id="ARBA00012438"/>
    </source>
</evidence>
<dbReference type="Gene3D" id="1.10.287.130">
    <property type="match status" value="1"/>
</dbReference>
<dbReference type="EMBL" id="AAQH01000014">
    <property type="protein sequence ID" value="EAT11679.1"/>
    <property type="molecule type" value="Genomic_DNA"/>
</dbReference>
<feature type="domain" description="PAC" evidence="9">
    <location>
        <begin position="600"/>
        <end position="652"/>
    </location>
</feature>
<keyword evidence="4" id="KW-0808">Transferase</keyword>
<dbReference type="AlphaFoldDB" id="Q1N0I5"/>
<dbReference type="GO" id="GO:0000155">
    <property type="term" value="F:phosphorelay sensor kinase activity"/>
    <property type="evidence" value="ECO:0007669"/>
    <property type="project" value="InterPro"/>
</dbReference>
<dbReference type="InterPro" id="IPR036097">
    <property type="entry name" value="HisK_dim/P_sf"/>
</dbReference>
<dbReference type="InterPro" id="IPR000700">
    <property type="entry name" value="PAS-assoc_C"/>
</dbReference>
<dbReference type="SMART" id="SM00091">
    <property type="entry name" value="PAS"/>
    <property type="match status" value="4"/>
</dbReference>
<comment type="caution">
    <text evidence="10">The sequence shown here is derived from an EMBL/GenBank/DDBJ whole genome shotgun (WGS) entry which is preliminary data.</text>
</comment>
<evidence type="ECO:0000256" key="3">
    <source>
        <dbReference type="ARBA" id="ARBA00022553"/>
    </source>
</evidence>
<dbReference type="STRING" id="207949.RED65_06012"/>
<evidence type="ECO:0000313" key="11">
    <source>
        <dbReference type="Proteomes" id="UP000004263"/>
    </source>
</evidence>
<dbReference type="InterPro" id="IPR003661">
    <property type="entry name" value="HisK_dim/P_dom"/>
</dbReference>
<dbReference type="InterPro" id="IPR004358">
    <property type="entry name" value="Sig_transdc_His_kin-like_C"/>
</dbReference>
<dbReference type="OrthoDB" id="8573350at2"/>
<feature type="domain" description="PAS" evidence="8">
    <location>
        <begin position="137"/>
        <end position="182"/>
    </location>
</feature>
<keyword evidence="11" id="KW-1185">Reference proteome</keyword>
<comment type="catalytic activity">
    <reaction evidence="1">
        <text>ATP + protein L-histidine = ADP + protein N-phospho-L-histidine.</text>
        <dbReference type="EC" id="2.7.13.3"/>
    </reaction>
</comment>
<feature type="transmembrane region" description="Helical" evidence="6">
    <location>
        <begin position="27"/>
        <end position="52"/>
    </location>
</feature>
<protein>
    <recommendedName>
        <fullName evidence="2">histidine kinase</fullName>
        <ecNumber evidence="2">2.7.13.3</ecNumber>
    </recommendedName>
</protein>
<reference evidence="10 11" key="1">
    <citation type="submission" date="2006-03" db="EMBL/GenBank/DDBJ databases">
        <authorList>
            <person name="Pinhassi J."/>
            <person name="Pedros-Alio C."/>
            <person name="Ferriera S."/>
            <person name="Johnson J."/>
            <person name="Kravitz S."/>
            <person name="Halpern A."/>
            <person name="Remington K."/>
            <person name="Beeson K."/>
            <person name="Tran B."/>
            <person name="Rogers Y.-H."/>
            <person name="Friedman R."/>
            <person name="Venter J.C."/>
        </authorList>
    </citation>
    <scope>NUCLEOTIDE SEQUENCE [LARGE SCALE GENOMIC DNA]</scope>
    <source>
        <strain evidence="10 11">RED65</strain>
    </source>
</reference>
<evidence type="ECO:0000259" key="7">
    <source>
        <dbReference type="PROSITE" id="PS50109"/>
    </source>
</evidence>
<dbReference type="PANTHER" id="PTHR43304:SF1">
    <property type="entry name" value="PAC DOMAIN-CONTAINING PROTEIN"/>
    <property type="match status" value="1"/>
</dbReference>
<keyword evidence="6" id="KW-1133">Transmembrane helix</keyword>
<dbReference type="CDD" id="cd00082">
    <property type="entry name" value="HisKA"/>
    <property type="match status" value="1"/>
</dbReference>
<dbReference type="Proteomes" id="UP000004263">
    <property type="component" value="Unassembled WGS sequence"/>
</dbReference>
<dbReference type="CDD" id="cd00130">
    <property type="entry name" value="PAS"/>
    <property type="match status" value="4"/>
</dbReference>
<dbReference type="SMART" id="SM00086">
    <property type="entry name" value="PAC"/>
    <property type="match status" value="4"/>
</dbReference>
<evidence type="ECO:0000256" key="1">
    <source>
        <dbReference type="ARBA" id="ARBA00000085"/>
    </source>
</evidence>
<dbReference type="HOGENOM" id="CLU_000445_114_71_6"/>
<keyword evidence="6" id="KW-0812">Transmembrane</keyword>
<dbReference type="NCBIfam" id="TIGR00229">
    <property type="entry name" value="sensory_box"/>
    <property type="match status" value="3"/>
</dbReference>
<keyword evidence="6" id="KW-0472">Membrane</keyword>
<dbReference type="EC" id="2.7.13.3" evidence="2"/>
<evidence type="ECO:0000259" key="9">
    <source>
        <dbReference type="PROSITE" id="PS50113"/>
    </source>
</evidence>
<evidence type="ECO:0000313" key="10">
    <source>
        <dbReference type="EMBL" id="EAT11679.1"/>
    </source>
</evidence>
<organism evidence="10 11">
    <name type="scientific">Bermanella marisrubri</name>
    <dbReference type="NCBI Taxonomy" id="207949"/>
    <lineage>
        <taxon>Bacteria</taxon>
        <taxon>Pseudomonadati</taxon>
        <taxon>Pseudomonadota</taxon>
        <taxon>Gammaproteobacteria</taxon>
        <taxon>Oceanospirillales</taxon>
        <taxon>Oceanospirillaceae</taxon>
        <taxon>Bermanella</taxon>
    </lineage>
</organism>
<dbReference type="InterPro" id="IPR058544">
    <property type="entry name" value="ETR1_N"/>
</dbReference>
<gene>
    <name evidence="10" type="ORF">RED65_06012</name>
</gene>
<dbReference type="InterPro" id="IPR000014">
    <property type="entry name" value="PAS"/>
</dbReference>
<dbReference type="Pfam" id="PF08447">
    <property type="entry name" value="PAS_3"/>
    <property type="match status" value="3"/>
</dbReference>
<dbReference type="InterPro" id="IPR035965">
    <property type="entry name" value="PAS-like_dom_sf"/>
</dbReference>
<dbReference type="Pfam" id="PF00989">
    <property type="entry name" value="PAS"/>
    <property type="match status" value="1"/>
</dbReference>
<dbReference type="Pfam" id="PF00512">
    <property type="entry name" value="HisKA"/>
    <property type="match status" value="1"/>
</dbReference>
<evidence type="ECO:0000256" key="5">
    <source>
        <dbReference type="ARBA" id="ARBA00022777"/>
    </source>
</evidence>
<dbReference type="GO" id="GO:0005886">
    <property type="term" value="C:plasma membrane"/>
    <property type="evidence" value="ECO:0007669"/>
    <property type="project" value="UniProtKB-ARBA"/>
</dbReference>
<dbReference type="Pfam" id="PF25487">
    <property type="entry name" value="ETR1_N"/>
    <property type="match status" value="1"/>
</dbReference>
<dbReference type="Gene3D" id="3.30.450.20">
    <property type="entry name" value="PAS domain"/>
    <property type="match status" value="4"/>
</dbReference>
<dbReference type="PRINTS" id="PR00344">
    <property type="entry name" value="BCTRLSENSOR"/>
</dbReference>
<dbReference type="InterPro" id="IPR013655">
    <property type="entry name" value="PAS_fold_3"/>
</dbReference>
<dbReference type="InterPro" id="IPR003594">
    <property type="entry name" value="HATPase_dom"/>
</dbReference>
<dbReference type="InterPro" id="IPR052162">
    <property type="entry name" value="Sensor_kinase/Photoreceptor"/>
</dbReference>
<feature type="domain" description="PAC" evidence="9">
    <location>
        <begin position="472"/>
        <end position="525"/>
    </location>
</feature>
<dbReference type="InterPro" id="IPR013767">
    <property type="entry name" value="PAS_fold"/>
</dbReference>
<dbReference type="InterPro" id="IPR001610">
    <property type="entry name" value="PAC"/>
</dbReference>
<dbReference type="SUPFAM" id="SSF55874">
    <property type="entry name" value="ATPase domain of HSP90 chaperone/DNA topoisomerase II/histidine kinase"/>
    <property type="match status" value="1"/>
</dbReference>
<feature type="transmembrane region" description="Helical" evidence="6">
    <location>
        <begin position="64"/>
        <end position="87"/>
    </location>
</feature>
<dbReference type="InterPro" id="IPR005467">
    <property type="entry name" value="His_kinase_dom"/>
</dbReference>
<keyword evidence="5 10" id="KW-0418">Kinase</keyword>
<dbReference type="PANTHER" id="PTHR43304">
    <property type="entry name" value="PHYTOCHROME-LIKE PROTEIN CPH1"/>
    <property type="match status" value="1"/>
</dbReference>
<proteinExistence type="predicted"/>
<dbReference type="RefSeq" id="WP_007016449.1">
    <property type="nucleotide sequence ID" value="NZ_AAQH01000014.1"/>
</dbReference>
<dbReference type="InterPro" id="IPR036890">
    <property type="entry name" value="HATPase_C_sf"/>
</dbReference>
<feature type="domain" description="PAS" evidence="8">
    <location>
        <begin position="526"/>
        <end position="596"/>
    </location>
</feature>
<dbReference type="Pfam" id="PF02518">
    <property type="entry name" value="HATPase_c"/>
    <property type="match status" value="1"/>
</dbReference>
<dbReference type="SMART" id="SM00388">
    <property type="entry name" value="HisKA"/>
    <property type="match status" value="1"/>
</dbReference>
<feature type="domain" description="PAS" evidence="8">
    <location>
        <begin position="393"/>
        <end position="468"/>
    </location>
</feature>
<evidence type="ECO:0000259" key="8">
    <source>
        <dbReference type="PROSITE" id="PS50112"/>
    </source>
</evidence>
<accession>Q1N0I5</accession>
<dbReference type="Gene3D" id="3.30.565.10">
    <property type="entry name" value="Histidine kinase-like ATPase, C-terminal domain"/>
    <property type="match status" value="1"/>
</dbReference>